<dbReference type="EMBL" id="JADCNM010000007">
    <property type="protein sequence ID" value="KAG0475306.1"/>
    <property type="molecule type" value="Genomic_DNA"/>
</dbReference>
<protein>
    <submittedName>
        <fullName evidence="1">Uncharacterized protein</fullName>
    </submittedName>
</protein>
<reference evidence="1 2" key="1">
    <citation type="journal article" date="2020" name="Nat. Food">
        <title>A phased Vanilla planifolia genome enables genetic improvement of flavour and production.</title>
        <authorList>
            <person name="Hasing T."/>
            <person name="Tang H."/>
            <person name="Brym M."/>
            <person name="Khazi F."/>
            <person name="Huang T."/>
            <person name="Chambers A.H."/>
        </authorList>
    </citation>
    <scope>NUCLEOTIDE SEQUENCE [LARGE SCALE GENOMIC DNA]</scope>
    <source>
        <tissue evidence="1">Leaf</tissue>
    </source>
</reference>
<gene>
    <name evidence="1" type="ORF">HPP92_014992</name>
</gene>
<evidence type="ECO:0000313" key="2">
    <source>
        <dbReference type="Proteomes" id="UP000639772"/>
    </source>
</evidence>
<organism evidence="1 2">
    <name type="scientific">Vanilla planifolia</name>
    <name type="common">Vanilla</name>
    <dbReference type="NCBI Taxonomy" id="51239"/>
    <lineage>
        <taxon>Eukaryota</taxon>
        <taxon>Viridiplantae</taxon>
        <taxon>Streptophyta</taxon>
        <taxon>Embryophyta</taxon>
        <taxon>Tracheophyta</taxon>
        <taxon>Spermatophyta</taxon>
        <taxon>Magnoliopsida</taxon>
        <taxon>Liliopsida</taxon>
        <taxon>Asparagales</taxon>
        <taxon>Orchidaceae</taxon>
        <taxon>Vanilloideae</taxon>
        <taxon>Vanilleae</taxon>
        <taxon>Vanilla</taxon>
    </lineage>
</organism>
<accession>A0A835QQL7</accession>
<dbReference type="AlphaFoldDB" id="A0A835QQL7"/>
<evidence type="ECO:0000313" key="1">
    <source>
        <dbReference type="EMBL" id="KAG0475306.1"/>
    </source>
</evidence>
<sequence length="57" mass="6604">MFGLDFLKRLKGLLSIIFLPHPDNSIDNEYQEDYQRLNECSDPHLATLITVIPSQDK</sequence>
<comment type="caution">
    <text evidence="1">The sequence shown here is derived from an EMBL/GenBank/DDBJ whole genome shotgun (WGS) entry which is preliminary data.</text>
</comment>
<proteinExistence type="predicted"/>
<dbReference type="Proteomes" id="UP000639772">
    <property type="component" value="Chromosome 7"/>
</dbReference>
<name>A0A835QQL7_VANPL</name>